<keyword evidence="3" id="KW-1185">Reference proteome</keyword>
<sequence>MKQLTWKLVLPLTVISFATFTKWWYVLPVDAPDTMMAGFPMAYLSEGWHTSMSLQIFVVEFLIDLLTYFMFWFLLVFCINRLLIKIRIHKILTILLLTLTGLIMIGTTIIFSMPEHVYKSTRDFEITVLETGYKFFWQKTERPDFEKYDVKDIKKE</sequence>
<evidence type="ECO:0000313" key="3">
    <source>
        <dbReference type="Proteomes" id="UP001172082"/>
    </source>
</evidence>
<feature type="transmembrane region" description="Helical" evidence="1">
    <location>
        <begin position="91"/>
        <end position="113"/>
    </location>
</feature>
<dbReference type="Proteomes" id="UP001172082">
    <property type="component" value="Unassembled WGS sequence"/>
</dbReference>
<feature type="transmembrane region" description="Helical" evidence="1">
    <location>
        <begin position="52"/>
        <end position="79"/>
    </location>
</feature>
<comment type="caution">
    <text evidence="2">The sequence shown here is derived from an EMBL/GenBank/DDBJ whole genome shotgun (WGS) entry which is preliminary data.</text>
</comment>
<gene>
    <name evidence="2" type="ORF">QQ008_06540</name>
</gene>
<accession>A0ABT8KL98</accession>
<dbReference type="RefSeq" id="WP_346751038.1">
    <property type="nucleotide sequence ID" value="NZ_JAUJEA010000002.1"/>
</dbReference>
<evidence type="ECO:0000256" key="1">
    <source>
        <dbReference type="SAM" id="Phobius"/>
    </source>
</evidence>
<name>A0ABT8KL98_9BACT</name>
<protein>
    <submittedName>
        <fullName evidence="2">Uncharacterized protein</fullName>
    </submittedName>
</protein>
<dbReference type="EMBL" id="JAUJEA010000002">
    <property type="protein sequence ID" value="MDN5201008.1"/>
    <property type="molecule type" value="Genomic_DNA"/>
</dbReference>
<evidence type="ECO:0000313" key="2">
    <source>
        <dbReference type="EMBL" id="MDN5201008.1"/>
    </source>
</evidence>
<reference evidence="2" key="1">
    <citation type="submission" date="2023-06" db="EMBL/GenBank/DDBJ databases">
        <title>Genomic of Parafulvivirga corallium.</title>
        <authorList>
            <person name="Wang G."/>
        </authorList>
    </citation>
    <scope>NUCLEOTIDE SEQUENCE</scope>
    <source>
        <strain evidence="2">BMA10</strain>
    </source>
</reference>
<proteinExistence type="predicted"/>
<organism evidence="2 3">
    <name type="scientific">Splendidivirga corallicola</name>
    <dbReference type="NCBI Taxonomy" id="3051826"/>
    <lineage>
        <taxon>Bacteria</taxon>
        <taxon>Pseudomonadati</taxon>
        <taxon>Bacteroidota</taxon>
        <taxon>Cytophagia</taxon>
        <taxon>Cytophagales</taxon>
        <taxon>Splendidivirgaceae</taxon>
        <taxon>Splendidivirga</taxon>
    </lineage>
</organism>
<keyword evidence="1" id="KW-0812">Transmembrane</keyword>
<keyword evidence="1" id="KW-1133">Transmembrane helix</keyword>
<keyword evidence="1" id="KW-0472">Membrane</keyword>